<organism evidence="1 2">
    <name type="scientific">Desulfovibrio ferrophilus</name>
    <dbReference type="NCBI Taxonomy" id="241368"/>
    <lineage>
        <taxon>Bacteria</taxon>
        <taxon>Pseudomonadati</taxon>
        <taxon>Thermodesulfobacteriota</taxon>
        <taxon>Desulfovibrionia</taxon>
        <taxon>Desulfovibrionales</taxon>
        <taxon>Desulfovibrionaceae</taxon>
        <taxon>Desulfovibrio</taxon>
    </lineage>
</organism>
<evidence type="ECO:0000313" key="2">
    <source>
        <dbReference type="Proteomes" id="UP000269883"/>
    </source>
</evidence>
<dbReference type="AlphaFoldDB" id="A0A2Z6AXL8"/>
<proteinExistence type="predicted"/>
<sequence length="333" mass="36807">MSTMKIRFFSLVLAFLCGLTLAVFMSRPGAEAESQPPPKGLTFYTTGGATTPQMPFWKAVADSAIPELDNLDVHYWKNLDDLRGVVLAGRGDLWLGHIEGFAQAAMRGAPVRLLAVTGWRKFSILTNAPNIQTLEDLLQCPAGTELAVAPPQSPAIPIMRTMESFGLPRFVYVPHEPRQLMLESLQKPSILILTPEPMTTVLLGKIPGLHVVAQVEDLFGRFTGRVPLLPIAGIAINEQLARQRPELIHALQQALVNAGQELAEAPTKGLESLPEDFEQFMTRDIVRDSLKRDIILVRPARECREIITQYLSMVLPDDNQSAIHNLPDSFFGQ</sequence>
<accession>A0A2Z6AXL8</accession>
<dbReference type="Proteomes" id="UP000269883">
    <property type="component" value="Chromosome"/>
</dbReference>
<keyword evidence="2" id="KW-1185">Reference proteome</keyword>
<protein>
    <submittedName>
        <fullName evidence="1">ABC-type transport system, periplasmic component</fullName>
    </submittedName>
</protein>
<name>A0A2Z6AXL8_9BACT</name>
<dbReference type="EMBL" id="AP017378">
    <property type="protein sequence ID" value="BBD07943.1"/>
    <property type="molecule type" value="Genomic_DNA"/>
</dbReference>
<dbReference type="KEGG" id="dfl:DFE_1217"/>
<dbReference type="Gene3D" id="3.40.190.10">
    <property type="entry name" value="Periplasmic binding protein-like II"/>
    <property type="match status" value="2"/>
</dbReference>
<reference evidence="1 2" key="1">
    <citation type="journal article" date="2018" name="Sci. Adv.">
        <title>Multi-heme cytochromes provide a pathway for survival in energy-limited environments.</title>
        <authorList>
            <person name="Deng X."/>
            <person name="Dohmae N."/>
            <person name="Nealson K.H."/>
            <person name="Hashimoto K."/>
            <person name="Okamoto A."/>
        </authorList>
    </citation>
    <scope>NUCLEOTIDE SEQUENCE [LARGE SCALE GENOMIC DNA]</scope>
    <source>
        <strain evidence="1 2">IS5</strain>
    </source>
</reference>
<dbReference type="SUPFAM" id="SSF53850">
    <property type="entry name" value="Periplasmic binding protein-like II"/>
    <property type="match status" value="1"/>
</dbReference>
<evidence type="ECO:0000313" key="1">
    <source>
        <dbReference type="EMBL" id="BBD07943.1"/>
    </source>
</evidence>
<gene>
    <name evidence="1" type="ORF">DFE_1217</name>
</gene>